<accession>A0ABY4GGR2</accession>
<proteinExistence type="predicted"/>
<sequence>MKKLLLSLVALTMVFVMAACGSSDEGTSGSDNEAAAGDKTITLGVTPWTSTVPPTKIAKLIFEDMGYTVEETSADAGSVYVGLSRGDIDVFMDAWLPVHQTYLDEYSDSIEETATSYAPADAGLVVPTYMEDINKVSDLKGKEDMFDNTLYSIEKGASVTGVLNDAIDQYGLDLEQVNSSEGGMLAQAMKLMQQEEPVLFYGWRPHTMFNKLDIKILEDDQNVLDTASVHVVTNKELKDSAPDAYEFLSNWSIPIDDVEAMIKKIEDDGEDPEEVAQEWIDNNQDKVNEMLGK</sequence>
<dbReference type="SUPFAM" id="SSF53850">
    <property type="entry name" value="Periplasmic binding protein-like II"/>
    <property type="match status" value="1"/>
</dbReference>
<protein>
    <submittedName>
        <fullName evidence="8">Glycine betaine ABC transporter substrate-binding protein</fullName>
    </submittedName>
</protein>
<dbReference type="InterPro" id="IPR007210">
    <property type="entry name" value="ABC_Gly_betaine_transp_sub-bd"/>
</dbReference>
<feature type="region of interest" description="Disordered" evidence="5">
    <location>
        <begin position="268"/>
        <end position="293"/>
    </location>
</feature>
<name>A0ABY4GGR2_9BACI</name>
<evidence type="ECO:0000313" key="8">
    <source>
        <dbReference type="EMBL" id="UOQ83401.1"/>
    </source>
</evidence>
<feature type="signal peptide" evidence="6">
    <location>
        <begin position="1"/>
        <end position="18"/>
    </location>
</feature>
<evidence type="ECO:0000256" key="6">
    <source>
        <dbReference type="SAM" id="SignalP"/>
    </source>
</evidence>
<dbReference type="Gene3D" id="3.40.190.10">
    <property type="entry name" value="Periplasmic binding protein-like II"/>
    <property type="match status" value="1"/>
</dbReference>
<organism evidence="8 9">
    <name type="scientific">Gracilibacillus salinarum</name>
    <dbReference type="NCBI Taxonomy" id="2932255"/>
    <lineage>
        <taxon>Bacteria</taxon>
        <taxon>Bacillati</taxon>
        <taxon>Bacillota</taxon>
        <taxon>Bacilli</taxon>
        <taxon>Bacillales</taxon>
        <taxon>Bacillaceae</taxon>
        <taxon>Gracilibacillus</taxon>
    </lineage>
</organism>
<dbReference type="CDD" id="cd13639">
    <property type="entry name" value="PBP2_OpuAC_like"/>
    <property type="match status" value="1"/>
</dbReference>
<dbReference type="Proteomes" id="UP000831537">
    <property type="component" value="Chromosome"/>
</dbReference>
<keyword evidence="6" id="KW-0732">Signal</keyword>
<dbReference type="PANTHER" id="PTHR47737">
    <property type="entry name" value="GLYCINE BETAINE/PROLINE BETAINE TRANSPORT SYSTEM PERMEASE PROTEIN PROW"/>
    <property type="match status" value="1"/>
</dbReference>
<keyword evidence="9" id="KW-1185">Reference proteome</keyword>
<reference evidence="8 9" key="1">
    <citation type="submission" date="2022-04" db="EMBL/GenBank/DDBJ databases">
        <title>Gracilibacillus sp. isolated from saltern.</title>
        <authorList>
            <person name="Won M."/>
            <person name="Lee C.-M."/>
            <person name="Woen H.-Y."/>
            <person name="Kwon S.-W."/>
        </authorList>
    </citation>
    <scope>NUCLEOTIDE SEQUENCE [LARGE SCALE GENOMIC DNA]</scope>
    <source>
        <strain evidence="8 9">SSPM10-3</strain>
    </source>
</reference>
<evidence type="ECO:0000256" key="1">
    <source>
        <dbReference type="ARBA" id="ARBA00004236"/>
    </source>
</evidence>
<keyword evidence="2" id="KW-0813">Transport</keyword>
<feature type="domain" description="ABC-type glycine betaine transport system substrate-binding" evidence="7">
    <location>
        <begin position="39"/>
        <end position="281"/>
    </location>
</feature>
<dbReference type="EMBL" id="CP095071">
    <property type="protein sequence ID" value="UOQ83401.1"/>
    <property type="molecule type" value="Genomic_DNA"/>
</dbReference>
<evidence type="ECO:0000256" key="5">
    <source>
        <dbReference type="SAM" id="MobiDB-lite"/>
    </source>
</evidence>
<evidence type="ECO:0000256" key="3">
    <source>
        <dbReference type="ARBA" id="ARBA00022475"/>
    </source>
</evidence>
<feature type="chain" id="PRO_5047115043" evidence="6">
    <location>
        <begin position="19"/>
        <end position="293"/>
    </location>
</feature>
<dbReference type="PROSITE" id="PS51257">
    <property type="entry name" value="PROKAR_LIPOPROTEIN"/>
    <property type="match status" value="1"/>
</dbReference>
<evidence type="ECO:0000313" key="9">
    <source>
        <dbReference type="Proteomes" id="UP000831537"/>
    </source>
</evidence>
<keyword evidence="3" id="KW-1003">Cell membrane</keyword>
<evidence type="ECO:0000256" key="4">
    <source>
        <dbReference type="ARBA" id="ARBA00023136"/>
    </source>
</evidence>
<dbReference type="PANTHER" id="PTHR47737:SF1">
    <property type="entry name" value="GLYCINE BETAINE_PROLINE BETAINE TRANSPORT SYSTEM PERMEASE PROTEIN PROW"/>
    <property type="match status" value="1"/>
</dbReference>
<dbReference type="Gene3D" id="3.40.190.100">
    <property type="entry name" value="Glycine betaine-binding periplasmic protein, domain 2"/>
    <property type="match status" value="1"/>
</dbReference>
<dbReference type="RefSeq" id="WP_244740262.1">
    <property type="nucleotide sequence ID" value="NZ_CP095071.1"/>
</dbReference>
<comment type="subcellular location">
    <subcellularLocation>
        <location evidence="1">Cell membrane</location>
    </subcellularLocation>
</comment>
<evidence type="ECO:0000256" key="2">
    <source>
        <dbReference type="ARBA" id="ARBA00022448"/>
    </source>
</evidence>
<gene>
    <name evidence="8" type="ORF">MUN87_11560</name>
</gene>
<evidence type="ECO:0000259" key="7">
    <source>
        <dbReference type="Pfam" id="PF04069"/>
    </source>
</evidence>
<keyword evidence="4" id="KW-0472">Membrane</keyword>
<dbReference type="Pfam" id="PF04069">
    <property type="entry name" value="OpuAC"/>
    <property type="match status" value="1"/>
</dbReference>
<feature type="compositionally biased region" description="Basic and acidic residues" evidence="5">
    <location>
        <begin position="283"/>
        <end position="293"/>
    </location>
</feature>